<keyword evidence="3 6" id="KW-0067">ATP-binding</keyword>
<evidence type="ECO:0000313" key="8">
    <source>
        <dbReference type="EMBL" id="MCR8633149.1"/>
    </source>
</evidence>
<dbReference type="HAMAP" id="MF_02207">
    <property type="entry name" value="MreB"/>
    <property type="match status" value="1"/>
</dbReference>
<comment type="subcellular location">
    <subcellularLocation>
        <location evidence="6">Cytoplasm</location>
    </subcellularLocation>
    <text evidence="6">Membrane-associated.</text>
</comment>
<evidence type="ECO:0000256" key="5">
    <source>
        <dbReference type="ARBA" id="ARBA00023458"/>
    </source>
</evidence>
<comment type="caution">
    <text evidence="6">Lacks conserved residue(s) required for the propagation of feature annotation.</text>
</comment>
<evidence type="ECO:0000256" key="6">
    <source>
        <dbReference type="HAMAP-Rule" id="MF_02207"/>
    </source>
</evidence>
<sequence length="359" mass="38601">MLKRFDKLYGIDLGTSNTVIYEKGKGIVLSEPSVVAVNQNTGELLAVGAEAQAMVGRAPGYVDITYPLTNGVIANIEMTSRMLQHFIKKIQGRKSLLRSSQVYISVPCGITNVQKRAVEETIIHKGARRAVAVEEPLAAALGAGLLIDEPIGHLVLDIGGGTCQVAVLSLGGIVASHTVHRAGMSIDQDIMDYVKKQYSLEIGERTAEEIKKRIGTANASAEERTLDIRGRDMISGLPRSVRLSSGEIYLLVDDFFKTLVEAIRTTLDQCPPELAGDVIEQGILLCGGGALLEGIDKRIQAETGVHVHIAEDPLDCTALGAGMMLGEHGSRRSMNQRTYKPEEQVAVSKGSSNREGSKQ</sequence>
<dbReference type="SUPFAM" id="SSF53067">
    <property type="entry name" value="Actin-like ATPase domain"/>
    <property type="match status" value="2"/>
</dbReference>
<comment type="subunit">
    <text evidence="6">Forms polymers.</text>
</comment>
<reference evidence="8 9" key="1">
    <citation type="submission" date="2022-08" db="EMBL/GenBank/DDBJ databases">
        <title>Paenibacillus endoradicis sp. nov., Paenibacillus radicibacter sp. nov and Paenibacillus pararadicis sp. nov., three cold-adapted plant growth-promoting bacteria isolated from root of Larix gmelinii in Great Khingan.</title>
        <authorList>
            <person name="Xue H."/>
        </authorList>
    </citation>
    <scope>NUCLEOTIDE SEQUENCE [LARGE SCALE GENOMIC DNA]</scope>
    <source>
        <strain evidence="8 9">N5-1-1-5</strain>
    </source>
</reference>
<comment type="caution">
    <text evidence="8">The sequence shown here is derived from an EMBL/GenBank/DDBJ whole genome shotgun (WGS) entry which is preliminary data.</text>
</comment>
<feature type="binding site" evidence="6">
    <location>
        <begin position="288"/>
        <end position="291"/>
    </location>
    <ligand>
        <name>ATP</name>
        <dbReference type="ChEBI" id="CHEBI:30616"/>
    </ligand>
</feature>
<comment type="function">
    <text evidence="6">Forms membrane-associated dynamic filaments that are essential for cell shape determination. Acts by regulating cell wall synthesis and cell elongation, and thus cell shape. A feedback loop between cell geometry and MreB localization may maintain elongated cell shape by targeting cell wall growth to regions of negative cell wall curvature.</text>
</comment>
<evidence type="ECO:0000256" key="4">
    <source>
        <dbReference type="ARBA" id="ARBA00022960"/>
    </source>
</evidence>
<dbReference type="CDD" id="cd10225">
    <property type="entry name" value="ASKHA_NBD_MreB-like"/>
    <property type="match status" value="1"/>
</dbReference>
<gene>
    <name evidence="6" type="primary">mreB</name>
    <name evidence="8" type="ORF">NV381_18260</name>
</gene>
<dbReference type="NCBIfam" id="NF010539">
    <property type="entry name" value="PRK13927.1"/>
    <property type="match status" value="1"/>
</dbReference>
<protein>
    <recommendedName>
        <fullName evidence="6">Cell shape-determining protein MreB</fullName>
    </recommendedName>
</protein>
<dbReference type="Pfam" id="PF06723">
    <property type="entry name" value="MreB_Mbl"/>
    <property type="match status" value="1"/>
</dbReference>
<evidence type="ECO:0000313" key="9">
    <source>
        <dbReference type="Proteomes" id="UP001300012"/>
    </source>
</evidence>
<evidence type="ECO:0000256" key="1">
    <source>
        <dbReference type="ARBA" id="ARBA00022490"/>
    </source>
</evidence>
<feature type="region of interest" description="Disordered" evidence="7">
    <location>
        <begin position="329"/>
        <end position="359"/>
    </location>
</feature>
<dbReference type="InterPro" id="IPR004753">
    <property type="entry name" value="MreB"/>
</dbReference>
<evidence type="ECO:0000256" key="2">
    <source>
        <dbReference type="ARBA" id="ARBA00022741"/>
    </source>
</evidence>
<comment type="similarity">
    <text evidence="5 6">Belongs to the FtsA/MreB family.</text>
</comment>
<dbReference type="NCBIfam" id="TIGR00904">
    <property type="entry name" value="mreB"/>
    <property type="match status" value="1"/>
</dbReference>
<dbReference type="PANTHER" id="PTHR42749:SF1">
    <property type="entry name" value="CELL SHAPE-DETERMINING PROTEIN MREB"/>
    <property type="match status" value="1"/>
</dbReference>
<feature type="compositionally biased region" description="Polar residues" evidence="7">
    <location>
        <begin position="349"/>
        <end position="359"/>
    </location>
</feature>
<keyword evidence="1 6" id="KW-0963">Cytoplasm</keyword>
<organism evidence="8 9">
    <name type="scientific">Paenibacillus radicis</name>
    <name type="common">ex Xue et al. 2023</name>
    <dbReference type="NCBI Taxonomy" id="2972489"/>
    <lineage>
        <taxon>Bacteria</taxon>
        <taxon>Bacillati</taxon>
        <taxon>Bacillota</taxon>
        <taxon>Bacilli</taxon>
        <taxon>Bacillales</taxon>
        <taxon>Paenibacillaceae</taxon>
        <taxon>Paenibacillus</taxon>
    </lineage>
</organism>
<dbReference type="PRINTS" id="PR01652">
    <property type="entry name" value="SHAPEPROTEIN"/>
</dbReference>
<evidence type="ECO:0000256" key="7">
    <source>
        <dbReference type="SAM" id="MobiDB-lite"/>
    </source>
</evidence>
<dbReference type="PANTHER" id="PTHR42749">
    <property type="entry name" value="CELL SHAPE-DETERMINING PROTEIN MREB"/>
    <property type="match status" value="1"/>
</dbReference>
<evidence type="ECO:0000256" key="3">
    <source>
        <dbReference type="ARBA" id="ARBA00022840"/>
    </source>
</evidence>
<dbReference type="InterPro" id="IPR043129">
    <property type="entry name" value="ATPase_NBD"/>
</dbReference>
<keyword evidence="2 6" id="KW-0547">Nucleotide-binding</keyword>
<feature type="binding site" evidence="6">
    <location>
        <begin position="160"/>
        <end position="162"/>
    </location>
    <ligand>
        <name>ATP</name>
        <dbReference type="ChEBI" id="CHEBI:30616"/>
    </ligand>
</feature>
<dbReference type="InterPro" id="IPR056546">
    <property type="entry name" value="MreB_MamK-like"/>
</dbReference>
<dbReference type="EMBL" id="JANQBD010000013">
    <property type="protein sequence ID" value="MCR8633149.1"/>
    <property type="molecule type" value="Genomic_DNA"/>
</dbReference>
<name>A0ABT1YL62_9BACL</name>
<proteinExistence type="inferred from homology"/>
<accession>A0ABT1YL62</accession>
<dbReference type="Gene3D" id="3.30.420.40">
    <property type="match status" value="2"/>
</dbReference>
<dbReference type="RefSeq" id="WP_258214730.1">
    <property type="nucleotide sequence ID" value="NZ_JANQBD010000013.1"/>
</dbReference>
<feature type="binding site" evidence="6">
    <location>
        <begin position="208"/>
        <end position="211"/>
    </location>
    <ligand>
        <name>ATP</name>
        <dbReference type="ChEBI" id="CHEBI:30616"/>
    </ligand>
</feature>
<keyword evidence="9" id="KW-1185">Reference proteome</keyword>
<dbReference type="Proteomes" id="UP001300012">
    <property type="component" value="Unassembled WGS sequence"/>
</dbReference>
<keyword evidence="4 6" id="KW-0133">Cell shape</keyword>